<dbReference type="PROSITE" id="PS51729">
    <property type="entry name" value="GNAT_YJDJ"/>
    <property type="match status" value="1"/>
</dbReference>
<dbReference type="RefSeq" id="WP_280607202.1">
    <property type="nucleotide sequence ID" value="NZ_CP123639.1"/>
</dbReference>
<keyword evidence="2" id="KW-0808">Transferase</keyword>
<dbReference type="EC" id="2.3.1.-" evidence="2"/>
<organism evidence="2 3">
    <name type="scientific">Ligilactobacillus faecis</name>
    <dbReference type="NCBI Taxonomy" id="762833"/>
    <lineage>
        <taxon>Bacteria</taxon>
        <taxon>Bacillati</taxon>
        <taxon>Bacillota</taxon>
        <taxon>Bacilli</taxon>
        <taxon>Lactobacillales</taxon>
        <taxon>Lactobacillaceae</taxon>
        <taxon>Ligilactobacillus</taxon>
    </lineage>
</organism>
<keyword evidence="2" id="KW-0012">Acyltransferase</keyword>
<comment type="caution">
    <text evidence="2">The sequence shown here is derived from an EMBL/GenBank/DDBJ whole genome shotgun (WGS) entry which is preliminary data.</text>
</comment>
<dbReference type="PANTHER" id="PTHR31435">
    <property type="entry name" value="PROTEIN NATD1"/>
    <property type="match status" value="1"/>
</dbReference>
<dbReference type="SUPFAM" id="SSF55729">
    <property type="entry name" value="Acyl-CoA N-acyltransferases (Nat)"/>
    <property type="match status" value="1"/>
</dbReference>
<dbReference type="PANTHER" id="PTHR31435:SF9">
    <property type="entry name" value="PROTEIN NATD1"/>
    <property type="match status" value="1"/>
</dbReference>
<name>A0ABV4DNA4_9LACO</name>
<dbReference type="InterPro" id="IPR031165">
    <property type="entry name" value="GNAT_YJDJ"/>
</dbReference>
<evidence type="ECO:0000313" key="2">
    <source>
        <dbReference type="EMBL" id="MEY8661935.1"/>
    </source>
</evidence>
<dbReference type="InterPro" id="IPR045057">
    <property type="entry name" value="Gcn5-rel_NAT"/>
</dbReference>
<keyword evidence="3" id="KW-1185">Reference proteome</keyword>
<dbReference type="Gene3D" id="3.40.630.30">
    <property type="match status" value="1"/>
</dbReference>
<protein>
    <submittedName>
        <fullName evidence="2">GNAT family N-acetyltransferase</fullName>
        <ecNumber evidence="2">2.3.1.-</ecNumber>
    </submittedName>
</protein>
<feature type="domain" description="N-acetyltransferase" evidence="1">
    <location>
        <begin position="2"/>
        <end position="91"/>
    </location>
</feature>
<dbReference type="InterPro" id="IPR016181">
    <property type="entry name" value="Acyl_CoA_acyltransferase"/>
</dbReference>
<evidence type="ECO:0000259" key="1">
    <source>
        <dbReference type="PROSITE" id="PS51729"/>
    </source>
</evidence>
<sequence>MDFKWLENQLICQDEHEEMLGNIGFKMINNEQTYVIEHTWVADKARGQGLAEKMTVFFLEHARSEKKTILPLCSYTQNYFKKHPELETLLFKQAK</sequence>
<gene>
    <name evidence="2" type="ORF">AALT52_03360</name>
</gene>
<reference evidence="2 3" key="1">
    <citation type="submission" date="2024-03" db="EMBL/GenBank/DDBJ databases">
        <title>Mouse gut bacterial collection (mGBC) of GemPharmatech.</title>
        <authorList>
            <person name="He Y."/>
            <person name="Dong L."/>
            <person name="Wu D."/>
            <person name="Gao X."/>
            <person name="Lin Z."/>
        </authorList>
    </citation>
    <scope>NUCLEOTIDE SEQUENCE [LARGE SCALE GENOMIC DNA]</scope>
    <source>
        <strain evidence="2 3">15-30</strain>
    </source>
</reference>
<proteinExistence type="predicted"/>
<evidence type="ECO:0000313" key="3">
    <source>
        <dbReference type="Proteomes" id="UP001565236"/>
    </source>
</evidence>
<dbReference type="Proteomes" id="UP001565236">
    <property type="component" value="Unassembled WGS sequence"/>
</dbReference>
<accession>A0ABV4DNA4</accession>
<dbReference type="EMBL" id="JBCLUF010000008">
    <property type="protein sequence ID" value="MEY8661935.1"/>
    <property type="molecule type" value="Genomic_DNA"/>
</dbReference>
<dbReference type="GO" id="GO:0016746">
    <property type="term" value="F:acyltransferase activity"/>
    <property type="evidence" value="ECO:0007669"/>
    <property type="project" value="UniProtKB-KW"/>
</dbReference>
<dbReference type="Pfam" id="PF14542">
    <property type="entry name" value="Acetyltransf_CG"/>
    <property type="match status" value="1"/>
</dbReference>